<dbReference type="AlphaFoldDB" id="A0A1D6KG08"/>
<dbReference type="ExpressionAtlas" id="A0A1D6KG08">
    <property type="expression patterns" value="baseline and differential"/>
</dbReference>
<organism evidence="1">
    <name type="scientific">Zea mays</name>
    <name type="common">Maize</name>
    <dbReference type="NCBI Taxonomy" id="4577"/>
    <lineage>
        <taxon>Eukaryota</taxon>
        <taxon>Viridiplantae</taxon>
        <taxon>Streptophyta</taxon>
        <taxon>Embryophyta</taxon>
        <taxon>Tracheophyta</taxon>
        <taxon>Spermatophyta</taxon>
        <taxon>Magnoliopsida</taxon>
        <taxon>Liliopsida</taxon>
        <taxon>Poales</taxon>
        <taxon>Poaceae</taxon>
        <taxon>PACMAD clade</taxon>
        <taxon>Panicoideae</taxon>
        <taxon>Andropogonodae</taxon>
        <taxon>Andropogoneae</taxon>
        <taxon>Tripsacinae</taxon>
        <taxon>Zea</taxon>
    </lineage>
</organism>
<protein>
    <submittedName>
        <fullName evidence="1">Uncharacterized protein</fullName>
    </submittedName>
</protein>
<reference evidence="1" key="1">
    <citation type="submission" date="2015-12" db="EMBL/GenBank/DDBJ databases">
        <title>Update maize B73 reference genome by single molecule sequencing technologies.</title>
        <authorList>
            <consortium name="Maize Genome Sequencing Project"/>
            <person name="Ware D."/>
        </authorList>
    </citation>
    <scope>NUCLEOTIDE SEQUENCE [LARGE SCALE GENOMIC DNA]</scope>
    <source>
        <tissue evidence="1">Seedling</tissue>
    </source>
</reference>
<dbReference type="PANTHER" id="PTHR35164:SF14">
    <property type="entry name" value="OS04G0450900 PROTEIN"/>
    <property type="match status" value="1"/>
</dbReference>
<sequence>MATLLLQQASKSLASARRGGVLEQRSVRDLMFGGADEEIMVLHAELRAAVQGEERSRKALDDISAALSDVTAEARLVKAWLSEAQVELEATNAEAIRLRAALRAASDERDCYMLETFGCLASSSGILSLQAICLFIHCSEFMQEEQVTNQLAATTYTRFTRFAREDKKGRCLPLSARRLQVVFGKNGGLEQISIRKGYVDMCTVDATTLTKISDERNDDIGLDEWRARRSRVRSGGEEVWSVITDGNAGCRADRATSIRDQGVFYHRRGGQYKRFASKCDDSSLDYWAHLAQEITLDHVKAVGFLGDGFGATLEMSK</sequence>
<accession>A0A1D6KG08</accession>
<dbReference type="InParanoid" id="A0A1D6KG08"/>
<dbReference type="PANTHER" id="PTHR35164">
    <property type="entry name" value="EXPRESSED PROTEIN"/>
    <property type="match status" value="1"/>
</dbReference>
<evidence type="ECO:0000313" key="1">
    <source>
        <dbReference type="EMBL" id="ONM02022.1"/>
    </source>
</evidence>
<dbReference type="SMR" id="A0A1D6KG08"/>
<gene>
    <name evidence="1" type="ORF">ZEAMMB73_Zm00001d031037</name>
</gene>
<dbReference type="STRING" id="4577.A0A1D6KG08"/>
<dbReference type="EMBL" id="CM007647">
    <property type="protein sequence ID" value="ONM02022.1"/>
    <property type="molecule type" value="Genomic_DNA"/>
</dbReference>
<name>A0A1D6KG08_MAIZE</name>
<proteinExistence type="predicted"/>